<name>A0A916YN28_9SPHN</name>
<accession>A0A916YN28</accession>
<evidence type="ECO:0000313" key="2">
    <source>
        <dbReference type="EMBL" id="GGD53133.1"/>
    </source>
</evidence>
<dbReference type="AlphaFoldDB" id="A0A916YN28"/>
<feature type="region of interest" description="Disordered" evidence="1">
    <location>
        <begin position="112"/>
        <end position="151"/>
    </location>
</feature>
<proteinExistence type="predicted"/>
<reference evidence="2 3" key="1">
    <citation type="journal article" date="2014" name="Int. J. Syst. Evol. Microbiol.">
        <title>Complete genome sequence of Corynebacterium casei LMG S-19264T (=DSM 44701T), isolated from a smear-ripened cheese.</title>
        <authorList>
            <consortium name="US DOE Joint Genome Institute (JGI-PGF)"/>
            <person name="Walter F."/>
            <person name="Albersmeier A."/>
            <person name="Kalinowski J."/>
            <person name="Ruckert C."/>
        </authorList>
    </citation>
    <scope>NUCLEOTIDE SEQUENCE [LARGE SCALE GENOMIC DNA]</scope>
    <source>
        <strain evidence="2 3">CGMCC 1.15358</strain>
    </source>
</reference>
<evidence type="ECO:0000256" key="1">
    <source>
        <dbReference type="SAM" id="MobiDB-lite"/>
    </source>
</evidence>
<keyword evidence="3" id="KW-1185">Reference proteome</keyword>
<evidence type="ECO:0000313" key="3">
    <source>
        <dbReference type="Proteomes" id="UP000598997"/>
    </source>
</evidence>
<comment type="caution">
    <text evidence="2">The sequence shown here is derived from an EMBL/GenBank/DDBJ whole genome shotgun (WGS) entry which is preliminary data.</text>
</comment>
<dbReference type="Proteomes" id="UP000598997">
    <property type="component" value="Unassembled WGS sequence"/>
</dbReference>
<dbReference type="EMBL" id="BMIO01000013">
    <property type="protein sequence ID" value="GGD53133.1"/>
    <property type="molecule type" value="Genomic_DNA"/>
</dbReference>
<organism evidence="2 3">
    <name type="scientific">Croceicoccus pelagius</name>
    <dbReference type="NCBI Taxonomy" id="1703341"/>
    <lineage>
        <taxon>Bacteria</taxon>
        <taxon>Pseudomonadati</taxon>
        <taxon>Pseudomonadota</taxon>
        <taxon>Alphaproteobacteria</taxon>
        <taxon>Sphingomonadales</taxon>
        <taxon>Erythrobacteraceae</taxon>
        <taxon>Croceicoccus</taxon>
    </lineage>
</organism>
<sequence length="151" mass="16838">MRCDDEVEPVVCQNISDKAIEKDLCRGQPRIEVRVIEDRPPFVAEQRLVMSALPDDRGNLDRTRDRAPCRIHHACIHKALPVLGSTYEDQIEMAKPSLESDRAITEAMGDVKDGRAMPRQLPEQGAGSLGAENDVALPQSVRPEHQTYNLA</sequence>
<gene>
    <name evidence="2" type="ORF">GCM10010989_29190</name>
</gene>
<protein>
    <submittedName>
        <fullName evidence="2">Uncharacterized protein</fullName>
    </submittedName>
</protein>